<dbReference type="PANTHER" id="PTHR33258">
    <property type="entry name" value="TRANSPOSASE INSL FOR INSERTION SEQUENCE ELEMENT IS186A-RELATED"/>
    <property type="match status" value="1"/>
</dbReference>
<dbReference type="InterPro" id="IPR002559">
    <property type="entry name" value="Transposase_11"/>
</dbReference>
<evidence type="ECO:0000256" key="2">
    <source>
        <dbReference type="ARBA" id="ARBA00022578"/>
    </source>
</evidence>
<gene>
    <name evidence="6" type="ORF">PNV70_03765</name>
</gene>
<keyword evidence="4" id="KW-0233">DNA recombination</keyword>
<dbReference type="InterPro" id="IPR012337">
    <property type="entry name" value="RNaseH-like_sf"/>
</dbReference>
<evidence type="ECO:0000256" key="1">
    <source>
        <dbReference type="ARBA" id="ARBA00010075"/>
    </source>
</evidence>
<evidence type="ECO:0000256" key="3">
    <source>
        <dbReference type="ARBA" id="ARBA00023125"/>
    </source>
</evidence>
<dbReference type="SUPFAM" id="SSF53098">
    <property type="entry name" value="Ribonuclease H-like"/>
    <property type="match status" value="1"/>
</dbReference>
<dbReference type="GO" id="GO:0003677">
    <property type="term" value="F:DNA binding"/>
    <property type="evidence" value="ECO:0007669"/>
    <property type="project" value="UniProtKB-KW"/>
</dbReference>
<comment type="caution">
    <text evidence="6">The sequence shown here is derived from an EMBL/GenBank/DDBJ whole genome shotgun (WGS) entry which is preliminary data.</text>
</comment>
<sequence length="416" mass="48178">MNQFFYQITRKASDLINSDDYRERNITRQTAFTRNRKLSFPVMIVLLLNFLTRTMQIELDDFFANVLDAGTDSVTKQAFFKARKNILPDAFKELFLMTRDMVLNKNKIKHHKGYRILAIDGSELRLDKTKENKDIFLPRNHSPENKTNAEISLLYDVISHYVIDAQIGSIGVCEREYAKKNLAHFSSICDEKDIVIFDRGYPSRDMIATLTGMGCKYLMRLQASCFKGVKENPSNDFRITVSTKTDTYSVRVVRVILKSGEIETLITNLSEDEFSADDFLDLYFLRWDIETTYDTLKNKLLIEKFSGRSPVAVLQEYYAMMFVLNCIAAMSATVNRKLLSRKTDCKYQYKANVNLMIGYFKYRLSAMLLFAGKALDICRQLILLCLKQPVPMIKGRSAPRPEFSHQRKVFCPKYSI</sequence>
<dbReference type="EMBL" id="JAQMLS010000002">
    <property type="protein sequence ID" value="MDB8741184.1"/>
    <property type="molecule type" value="Genomic_DNA"/>
</dbReference>
<dbReference type="Pfam" id="PF01609">
    <property type="entry name" value="DDE_Tnp_1"/>
    <property type="match status" value="1"/>
</dbReference>
<evidence type="ECO:0000313" key="6">
    <source>
        <dbReference type="EMBL" id="MDB8741184.1"/>
    </source>
</evidence>
<dbReference type="RefSeq" id="WP_195551151.1">
    <property type="nucleotide sequence ID" value="NZ_JADMNX010000002.1"/>
</dbReference>
<evidence type="ECO:0000259" key="5">
    <source>
        <dbReference type="Pfam" id="PF01609"/>
    </source>
</evidence>
<protein>
    <submittedName>
        <fullName evidence="6">IS4 family transposase</fullName>
    </submittedName>
</protein>
<feature type="domain" description="Transposase IS4-like" evidence="5">
    <location>
        <begin position="112"/>
        <end position="326"/>
    </location>
</feature>
<dbReference type="GO" id="GO:0004803">
    <property type="term" value="F:transposase activity"/>
    <property type="evidence" value="ECO:0007669"/>
    <property type="project" value="InterPro"/>
</dbReference>
<reference evidence="6" key="1">
    <citation type="submission" date="2023-01" db="EMBL/GenBank/DDBJ databases">
        <title>Human gut microbiome strain richness.</title>
        <authorList>
            <person name="Chen-Liaw A."/>
        </authorList>
    </citation>
    <scope>NUCLEOTIDE SEQUENCE</scope>
    <source>
        <strain evidence="6">D59st1_B8_D59t2_181005</strain>
    </source>
</reference>
<dbReference type="GO" id="GO:0006313">
    <property type="term" value="P:DNA transposition"/>
    <property type="evidence" value="ECO:0007669"/>
    <property type="project" value="InterPro"/>
</dbReference>
<dbReference type="PANTHER" id="PTHR33258:SF1">
    <property type="entry name" value="TRANSPOSASE INSL FOR INSERTION SEQUENCE ELEMENT IS186A-RELATED"/>
    <property type="match status" value="1"/>
</dbReference>
<dbReference type="AlphaFoldDB" id="A0AAW6E299"/>
<organism evidence="6 7">
    <name type="scientific">Ruminococcus bicirculans</name>
    <name type="common">ex Wegman et al. 2014</name>
    <dbReference type="NCBI Taxonomy" id="1160721"/>
    <lineage>
        <taxon>Bacteria</taxon>
        <taxon>Bacillati</taxon>
        <taxon>Bacillota</taxon>
        <taxon>Clostridia</taxon>
        <taxon>Eubacteriales</taxon>
        <taxon>Oscillospiraceae</taxon>
        <taxon>Ruminococcus</taxon>
    </lineage>
</organism>
<name>A0AAW6E299_9FIRM</name>
<dbReference type="Proteomes" id="UP001211421">
    <property type="component" value="Unassembled WGS sequence"/>
</dbReference>
<evidence type="ECO:0000256" key="4">
    <source>
        <dbReference type="ARBA" id="ARBA00023172"/>
    </source>
</evidence>
<evidence type="ECO:0000313" key="7">
    <source>
        <dbReference type="Proteomes" id="UP001211421"/>
    </source>
</evidence>
<proteinExistence type="inferred from homology"/>
<dbReference type="InterPro" id="IPR047952">
    <property type="entry name" value="Transpos_IS4"/>
</dbReference>
<keyword evidence="3" id="KW-0238">DNA-binding</keyword>
<comment type="similarity">
    <text evidence="1">Belongs to the transposase 11 family.</text>
</comment>
<keyword evidence="2" id="KW-0815">Transposition</keyword>
<accession>A0AAW6E299</accession>
<dbReference type="NCBIfam" id="NF033592">
    <property type="entry name" value="transpos_IS4_1"/>
    <property type="match status" value="1"/>
</dbReference>